<sequence>MAAITTLSAEQKRWHEADKVKGVDSSWKLTPPNPAATDAEIQAAEQRLASKLDDQLKDWLRHANGWNNFSGGDSLYPASELTRDSHERTFLLETLQINDVTPAELEMDSFDSLIVIGGNRQSYFIVTTGCGDHSRPSAPVWEIDGDHKKYARLEEFIQSTIDLMKSSKH</sequence>
<evidence type="ECO:0000259" key="1">
    <source>
        <dbReference type="SMART" id="SM00860"/>
    </source>
</evidence>
<dbReference type="InterPro" id="IPR018958">
    <property type="entry name" value="Knr4/Smi1-like_dom"/>
</dbReference>
<accession>A0A7K0D535</accession>
<dbReference type="RefSeq" id="WP_194289899.1">
    <property type="nucleotide sequence ID" value="NZ_WEGK01000007.1"/>
</dbReference>
<dbReference type="SMART" id="SM00860">
    <property type="entry name" value="SMI1_KNR4"/>
    <property type="match status" value="1"/>
</dbReference>
<protein>
    <recommendedName>
        <fullName evidence="1">Knr4/Smi1-like domain-containing protein</fullName>
    </recommendedName>
</protein>
<dbReference type="EMBL" id="WEGK01000007">
    <property type="protein sequence ID" value="MQY20432.1"/>
    <property type="molecule type" value="Genomic_DNA"/>
</dbReference>
<keyword evidence="3" id="KW-1185">Reference proteome</keyword>
<feature type="domain" description="Knr4/Smi1-like" evidence="1">
    <location>
        <begin position="35"/>
        <end position="159"/>
    </location>
</feature>
<name>A0A7K0D535_9NOCA</name>
<comment type="caution">
    <text evidence="2">The sequence shown here is derived from an EMBL/GenBank/DDBJ whole genome shotgun (WGS) entry which is preliminary data.</text>
</comment>
<dbReference type="Gene3D" id="3.40.1580.10">
    <property type="entry name" value="SMI1/KNR4-like"/>
    <property type="match status" value="1"/>
</dbReference>
<reference evidence="2 3" key="1">
    <citation type="submission" date="2019-10" db="EMBL/GenBank/DDBJ databases">
        <title>Nocardia macrotermitis sp. nov. and Nocardia aurantia sp. nov., isolated from the gut of fungus growing-termite Macrotermes natalensis.</title>
        <authorList>
            <person name="Benndorf R."/>
            <person name="Schwitalla J."/>
            <person name="Martin K."/>
            <person name="De Beer W."/>
            <person name="Kaster A.-K."/>
            <person name="Vollmers J."/>
            <person name="Poulsen M."/>
            <person name="Beemelmanns C."/>
        </authorList>
    </citation>
    <scope>NUCLEOTIDE SEQUENCE [LARGE SCALE GENOMIC DNA]</scope>
    <source>
        <strain evidence="2 3">RB20</strain>
    </source>
</reference>
<evidence type="ECO:0000313" key="2">
    <source>
        <dbReference type="EMBL" id="MQY20432.1"/>
    </source>
</evidence>
<dbReference type="Proteomes" id="UP000438448">
    <property type="component" value="Unassembled WGS sequence"/>
</dbReference>
<gene>
    <name evidence="2" type="ORF">NRB20_35370</name>
</gene>
<dbReference type="SUPFAM" id="SSF160631">
    <property type="entry name" value="SMI1/KNR4-like"/>
    <property type="match status" value="1"/>
</dbReference>
<proteinExistence type="predicted"/>
<organism evidence="2 3">
    <name type="scientific">Nocardia macrotermitis</name>
    <dbReference type="NCBI Taxonomy" id="2585198"/>
    <lineage>
        <taxon>Bacteria</taxon>
        <taxon>Bacillati</taxon>
        <taxon>Actinomycetota</taxon>
        <taxon>Actinomycetes</taxon>
        <taxon>Mycobacteriales</taxon>
        <taxon>Nocardiaceae</taxon>
        <taxon>Nocardia</taxon>
    </lineage>
</organism>
<dbReference type="InterPro" id="IPR037883">
    <property type="entry name" value="Knr4/Smi1-like_sf"/>
</dbReference>
<dbReference type="Pfam" id="PF09346">
    <property type="entry name" value="SMI1_KNR4"/>
    <property type="match status" value="1"/>
</dbReference>
<dbReference type="AlphaFoldDB" id="A0A7K0D535"/>
<evidence type="ECO:0000313" key="3">
    <source>
        <dbReference type="Proteomes" id="UP000438448"/>
    </source>
</evidence>